<feature type="domain" description="N-acetyltransferase" evidence="2">
    <location>
        <begin position="12"/>
        <end position="197"/>
    </location>
</feature>
<protein>
    <recommendedName>
        <fullName evidence="2">N-acetyltransferase domain-containing protein</fullName>
    </recommendedName>
</protein>
<dbReference type="SUPFAM" id="SSF55729">
    <property type="entry name" value="Acyl-CoA N-acyltransferases (Nat)"/>
    <property type="match status" value="1"/>
</dbReference>
<organism evidence="3 4">
    <name type="scientific">Albidovulum aquaemixtae</name>
    <dbReference type="NCBI Taxonomy" id="1542388"/>
    <lineage>
        <taxon>Bacteria</taxon>
        <taxon>Pseudomonadati</taxon>
        <taxon>Pseudomonadota</taxon>
        <taxon>Alphaproteobacteria</taxon>
        <taxon>Rhodobacterales</taxon>
        <taxon>Paracoccaceae</taxon>
        <taxon>Albidovulum</taxon>
    </lineage>
</organism>
<accession>A0A2R8B4X4</accession>
<dbReference type="PANTHER" id="PTHR13947">
    <property type="entry name" value="GNAT FAMILY N-ACETYLTRANSFERASE"/>
    <property type="match status" value="1"/>
</dbReference>
<dbReference type="OrthoDB" id="9788924at2"/>
<evidence type="ECO:0000256" key="1">
    <source>
        <dbReference type="ARBA" id="ARBA00022679"/>
    </source>
</evidence>
<dbReference type="Gene3D" id="3.40.630.30">
    <property type="match status" value="1"/>
</dbReference>
<dbReference type="GO" id="GO:0008080">
    <property type="term" value="F:N-acetyltransferase activity"/>
    <property type="evidence" value="ECO:0007669"/>
    <property type="project" value="InterPro"/>
</dbReference>
<gene>
    <name evidence="3" type="ORF">DEA8626_01192</name>
</gene>
<proteinExistence type="predicted"/>
<evidence type="ECO:0000313" key="3">
    <source>
        <dbReference type="EMBL" id="SPH17668.1"/>
    </source>
</evidence>
<dbReference type="AlphaFoldDB" id="A0A2R8B4X4"/>
<keyword evidence="1" id="KW-0808">Transferase</keyword>
<name>A0A2R8B4X4_9RHOB</name>
<sequence>MIFVEFRRVSAPSIRPVRPEDGDILLELIDIASHGFVMHLFGGATPPGQDVSEFTRSRIRSEDSGLSHTKSWVAEVDGEIAGYLAIDTVPLDPGPIPEDEPAMFRALTELEREAPGTGLINLLSTLPEMRGRGVGSALLHFSERNRGPNGMCLTVSDENVGAQRLYRRHGYRVAGRRPIVKGNWDTPAEEWLLMVKS</sequence>
<dbReference type="InterPro" id="IPR000182">
    <property type="entry name" value="GNAT_dom"/>
</dbReference>
<evidence type="ECO:0000259" key="2">
    <source>
        <dbReference type="PROSITE" id="PS51186"/>
    </source>
</evidence>
<evidence type="ECO:0000313" key="4">
    <source>
        <dbReference type="Proteomes" id="UP000244924"/>
    </source>
</evidence>
<dbReference type="InterPro" id="IPR016181">
    <property type="entry name" value="Acyl_CoA_acyltransferase"/>
</dbReference>
<dbReference type="PANTHER" id="PTHR13947:SF37">
    <property type="entry name" value="LD18367P"/>
    <property type="match status" value="1"/>
</dbReference>
<reference evidence="3 4" key="1">
    <citation type="submission" date="2018-03" db="EMBL/GenBank/DDBJ databases">
        <authorList>
            <person name="Keele B.F."/>
        </authorList>
    </citation>
    <scope>NUCLEOTIDE SEQUENCE [LARGE SCALE GENOMIC DNA]</scope>
    <source>
        <strain evidence="3 4">CECT 8626</strain>
    </source>
</reference>
<dbReference type="CDD" id="cd04301">
    <property type="entry name" value="NAT_SF"/>
    <property type="match status" value="1"/>
</dbReference>
<keyword evidence="4" id="KW-1185">Reference proteome</keyword>
<dbReference type="InterPro" id="IPR050769">
    <property type="entry name" value="NAT_camello-type"/>
</dbReference>
<dbReference type="EMBL" id="OMOQ01000001">
    <property type="protein sequence ID" value="SPH17668.1"/>
    <property type="molecule type" value="Genomic_DNA"/>
</dbReference>
<dbReference type="Proteomes" id="UP000244924">
    <property type="component" value="Unassembled WGS sequence"/>
</dbReference>
<dbReference type="Pfam" id="PF13508">
    <property type="entry name" value="Acetyltransf_7"/>
    <property type="match status" value="1"/>
</dbReference>
<dbReference type="PROSITE" id="PS51186">
    <property type="entry name" value="GNAT"/>
    <property type="match status" value="1"/>
</dbReference>